<feature type="transmembrane region" description="Helical" evidence="10">
    <location>
        <begin position="348"/>
        <end position="369"/>
    </location>
</feature>
<gene>
    <name evidence="12" type="ORF">DACRYDRAFT_117075</name>
</gene>
<dbReference type="InterPro" id="IPR020846">
    <property type="entry name" value="MFS_dom"/>
</dbReference>
<keyword evidence="4 10" id="KW-0812">Transmembrane</keyword>
<dbReference type="RefSeq" id="XP_040627485.1">
    <property type="nucleotide sequence ID" value="XM_040770314.1"/>
</dbReference>
<accession>M5G9S8</accession>
<dbReference type="InterPro" id="IPR005829">
    <property type="entry name" value="Sugar_transporter_CS"/>
</dbReference>
<evidence type="ECO:0000313" key="13">
    <source>
        <dbReference type="Proteomes" id="UP000030653"/>
    </source>
</evidence>
<dbReference type="OMA" id="SAHENHY"/>
<feature type="transmembrane region" description="Helical" evidence="10">
    <location>
        <begin position="319"/>
        <end position="341"/>
    </location>
</feature>
<feature type="transmembrane region" description="Helical" evidence="10">
    <location>
        <begin position="157"/>
        <end position="177"/>
    </location>
</feature>
<evidence type="ECO:0000256" key="4">
    <source>
        <dbReference type="ARBA" id="ARBA00022692"/>
    </source>
</evidence>
<dbReference type="Proteomes" id="UP000030653">
    <property type="component" value="Unassembled WGS sequence"/>
</dbReference>
<dbReference type="HOGENOM" id="CLU_001265_30_12_1"/>
<evidence type="ECO:0000256" key="2">
    <source>
        <dbReference type="ARBA" id="ARBA00010992"/>
    </source>
</evidence>
<feature type="transmembrane region" description="Helical" evidence="10">
    <location>
        <begin position="278"/>
        <end position="299"/>
    </location>
</feature>
<feature type="transmembrane region" description="Helical" evidence="10">
    <location>
        <begin position="389"/>
        <end position="409"/>
    </location>
</feature>
<feature type="compositionally biased region" description="Basic and acidic residues" evidence="9">
    <location>
        <begin position="538"/>
        <end position="549"/>
    </location>
</feature>
<feature type="domain" description="Major facilitator superfamily (MFS) profile" evidence="11">
    <location>
        <begin position="22"/>
        <end position="475"/>
    </location>
</feature>
<feature type="transmembrane region" description="Helical" evidence="10">
    <location>
        <begin position="93"/>
        <end position="112"/>
    </location>
</feature>
<dbReference type="InterPro" id="IPR005828">
    <property type="entry name" value="MFS_sugar_transport-like"/>
</dbReference>
<feature type="transmembrane region" description="Helical" evidence="10">
    <location>
        <begin position="448"/>
        <end position="471"/>
    </location>
</feature>
<dbReference type="EMBL" id="JH795866">
    <property type="protein sequence ID" value="EJU00588.1"/>
    <property type="molecule type" value="Genomic_DNA"/>
</dbReference>
<keyword evidence="6 10" id="KW-0472">Membrane</keyword>
<dbReference type="GO" id="GO:0016020">
    <property type="term" value="C:membrane"/>
    <property type="evidence" value="ECO:0007669"/>
    <property type="project" value="UniProtKB-SubCell"/>
</dbReference>
<comment type="similarity">
    <text evidence="2 8">Belongs to the major facilitator superfamily. Sugar transporter (TC 2.A.1.1) family.</text>
</comment>
<evidence type="ECO:0000313" key="12">
    <source>
        <dbReference type="EMBL" id="EJU00588.1"/>
    </source>
</evidence>
<organism evidence="12 13">
    <name type="scientific">Dacryopinax primogenitus (strain DJM 731)</name>
    <name type="common">Brown rot fungus</name>
    <dbReference type="NCBI Taxonomy" id="1858805"/>
    <lineage>
        <taxon>Eukaryota</taxon>
        <taxon>Fungi</taxon>
        <taxon>Dikarya</taxon>
        <taxon>Basidiomycota</taxon>
        <taxon>Agaricomycotina</taxon>
        <taxon>Dacrymycetes</taxon>
        <taxon>Dacrymycetales</taxon>
        <taxon>Dacrymycetaceae</taxon>
        <taxon>Dacryopinax</taxon>
    </lineage>
</organism>
<dbReference type="PRINTS" id="PR00171">
    <property type="entry name" value="SUGRTRNSPORT"/>
</dbReference>
<dbReference type="InterPro" id="IPR050360">
    <property type="entry name" value="MFS_Sugar_Transporters"/>
</dbReference>
<dbReference type="AlphaFoldDB" id="M5G9S8"/>
<evidence type="ECO:0000256" key="3">
    <source>
        <dbReference type="ARBA" id="ARBA00022448"/>
    </source>
</evidence>
<evidence type="ECO:0000256" key="7">
    <source>
        <dbReference type="ARBA" id="ARBA00049119"/>
    </source>
</evidence>
<evidence type="ECO:0000256" key="8">
    <source>
        <dbReference type="RuleBase" id="RU003346"/>
    </source>
</evidence>
<dbReference type="NCBIfam" id="TIGR00879">
    <property type="entry name" value="SP"/>
    <property type="match status" value="1"/>
</dbReference>
<dbReference type="InterPro" id="IPR036259">
    <property type="entry name" value="MFS_trans_sf"/>
</dbReference>
<protein>
    <submittedName>
        <fullName evidence="12">General substrate transporter</fullName>
    </submittedName>
</protein>
<dbReference type="PANTHER" id="PTHR48022:SF23">
    <property type="entry name" value="MAJOR FACILITATOR SUPERFAMILY (MFS) PROFILE DOMAIN-CONTAINING PROTEIN"/>
    <property type="match status" value="1"/>
</dbReference>
<evidence type="ECO:0000256" key="9">
    <source>
        <dbReference type="SAM" id="MobiDB-lite"/>
    </source>
</evidence>
<evidence type="ECO:0000256" key="1">
    <source>
        <dbReference type="ARBA" id="ARBA00004141"/>
    </source>
</evidence>
<evidence type="ECO:0000256" key="5">
    <source>
        <dbReference type="ARBA" id="ARBA00022989"/>
    </source>
</evidence>
<dbReference type="OrthoDB" id="508119at2759"/>
<dbReference type="PROSITE" id="PS00217">
    <property type="entry name" value="SUGAR_TRANSPORT_2"/>
    <property type="match status" value="1"/>
</dbReference>
<evidence type="ECO:0000259" key="11">
    <source>
        <dbReference type="PROSITE" id="PS50850"/>
    </source>
</evidence>
<dbReference type="SUPFAM" id="SSF103473">
    <property type="entry name" value="MFS general substrate transporter"/>
    <property type="match status" value="1"/>
</dbReference>
<comment type="catalytic activity">
    <reaction evidence="7">
        <text>myo-inositol(out) + H(+)(out) = myo-inositol(in) + H(+)(in)</text>
        <dbReference type="Rhea" id="RHEA:60364"/>
        <dbReference type="ChEBI" id="CHEBI:15378"/>
        <dbReference type="ChEBI" id="CHEBI:17268"/>
    </reaction>
</comment>
<keyword evidence="13" id="KW-1185">Reference proteome</keyword>
<comment type="subcellular location">
    <subcellularLocation>
        <location evidence="1">Membrane</location>
        <topology evidence="1">Multi-pass membrane protein</topology>
    </subcellularLocation>
</comment>
<evidence type="ECO:0000256" key="6">
    <source>
        <dbReference type="ARBA" id="ARBA00023136"/>
    </source>
</evidence>
<sequence length="549" mass="60115">MEEQAHIPTRRRLLRDIRVYAVASSAFLGLILDGYDTGIAGGVVSNAWFQTQFGLNTANANDLSSNVVSVLQAGCFFGSLISGFTAGWVGRKWTLVGSSVIFIVGAILATVAKDQYTRGLSYIYAGRVICGLGVGAMSSIGPLYAAEISPREIRGRVVGLFMVNVATGVLLSYWVNYGVAIHSPPNSAAIWQIPFGVQILPAGLMFITLLFCKESPRFLALKGRTQEAIDVLCWYRRASPYDEEVKGEIAEIEATILEEREARSGLTMREAIFGKGNWPRFLITFLIMLFQQFSGQNLVNYYGPQLFKAIGYVGQTPALLATGVYGVVKLVASFIFVWWVVDKFGRRWSLFCSALGMGICFIIVGALYLTHPPDPNGTTPSPASRAMAGFIYLYCFSYAMGTGALPFVYCSEIFSNRVRHLGLGWAGMNQWIWNFTISRTALNIETGLGGKTFICFGIINIFGLAVLAYFLPETKGRTLEEMDVIFGSIKAEERNADIQRAEIEIAADMKATDIEMAHKEHKAGFAPTQGSAAPAIEAPKEDTAYIEKS</sequence>
<dbReference type="FunFam" id="1.20.1250.20:FF:000134">
    <property type="entry name" value="MFS sugar transporter protein"/>
    <property type="match status" value="1"/>
</dbReference>
<dbReference type="GeneID" id="63685376"/>
<dbReference type="GO" id="GO:0005351">
    <property type="term" value="F:carbohydrate:proton symporter activity"/>
    <property type="evidence" value="ECO:0007669"/>
    <property type="project" value="TreeGrafter"/>
</dbReference>
<proteinExistence type="inferred from homology"/>
<dbReference type="PANTHER" id="PTHR48022">
    <property type="entry name" value="PLASTIDIC GLUCOSE TRANSPORTER 4"/>
    <property type="match status" value="1"/>
</dbReference>
<dbReference type="Pfam" id="PF00083">
    <property type="entry name" value="Sugar_tr"/>
    <property type="match status" value="1"/>
</dbReference>
<feature type="transmembrane region" description="Helical" evidence="10">
    <location>
        <begin position="124"/>
        <end position="145"/>
    </location>
</feature>
<keyword evidence="3 8" id="KW-0813">Transport</keyword>
<dbReference type="Gene3D" id="1.20.1250.20">
    <property type="entry name" value="MFS general substrate transporter like domains"/>
    <property type="match status" value="1"/>
</dbReference>
<dbReference type="InterPro" id="IPR003663">
    <property type="entry name" value="Sugar/inositol_transpt"/>
</dbReference>
<evidence type="ECO:0000256" key="10">
    <source>
        <dbReference type="SAM" id="Phobius"/>
    </source>
</evidence>
<feature type="region of interest" description="Disordered" evidence="9">
    <location>
        <begin position="526"/>
        <end position="549"/>
    </location>
</feature>
<name>M5G9S8_DACPD</name>
<keyword evidence="5 10" id="KW-1133">Transmembrane helix</keyword>
<feature type="transmembrane region" description="Helical" evidence="10">
    <location>
        <begin position="189"/>
        <end position="212"/>
    </location>
</feature>
<feature type="transmembrane region" description="Helical" evidence="10">
    <location>
        <begin position="20"/>
        <end position="43"/>
    </location>
</feature>
<feature type="transmembrane region" description="Helical" evidence="10">
    <location>
        <begin position="63"/>
        <end position="81"/>
    </location>
</feature>
<dbReference type="PROSITE" id="PS50850">
    <property type="entry name" value="MFS"/>
    <property type="match status" value="1"/>
</dbReference>
<reference evidence="12 13" key="1">
    <citation type="journal article" date="2012" name="Science">
        <title>The Paleozoic origin of enzymatic lignin decomposition reconstructed from 31 fungal genomes.</title>
        <authorList>
            <person name="Floudas D."/>
            <person name="Binder M."/>
            <person name="Riley R."/>
            <person name="Barry K."/>
            <person name="Blanchette R.A."/>
            <person name="Henrissat B."/>
            <person name="Martinez A.T."/>
            <person name="Otillar R."/>
            <person name="Spatafora J.W."/>
            <person name="Yadav J.S."/>
            <person name="Aerts A."/>
            <person name="Benoit I."/>
            <person name="Boyd A."/>
            <person name="Carlson A."/>
            <person name="Copeland A."/>
            <person name="Coutinho P.M."/>
            <person name="de Vries R.P."/>
            <person name="Ferreira P."/>
            <person name="Findley K."/>
            <person name="Foster B."/>
            <person name="Gaskell J."/>
            <person name="Glotzer D."/>
            <person name="Gorecki P."/>
            <person name="Heitman J."/>
            <person name="Hesse C."/>
            <person name="Hori C."/>
            <person name="Igarashi K."/>
            <person name="Jurgens J.A."/>
            <person name="Kallen N."/>
            <person name="Kersten P."/>
            <person name="Kohler A."/>
            <person name="Kuees U."/>
            <person name="Kumar T.K.A."/>
            <person name="Kuo A."/>
            <person name="LaButti K."/>
            <person name="Larrondo L.F."/>
            <person name="Lindquist E."/>
            <person name="Ling A."/>
            <person name="Lombard V."/>
            <person name="Lucas S."/>
            <person name="Lundell T."/>
            <person name="Martin R."/>
            <person name="McLaughlin D.J."/>
            <person name="Morgenstern I."/>
            <person name="Morin E."/>
            <person name="Murat C."/>
            <person name="Nagy L.G."/>
            <person name="Nolan M."/>
            <person name="Ohm R.A."/>
            <person name="Patyshakuliyeva A."/>
            <person name="Rokas A."/>
            <person name="Ruiz-Duenas F.J."/>
            <person name="Sabat G."/>
            <person name="Salamov A."/>
            <person name="Samejima M."/>
            <person name="Schmutz J."/>
            <person name="Slot J.C."/>
            <person name="St John F."/>
            <person name="Stenlid J."/>
            <person name="Sun H."/>
            <person name="Sun S."/>
            <person name="Syed K."/>
            <person name="Tsang A."/>
            <person name="Wiebenga A."/>
            <person name="Young D."/>
            <person name="Pisabarro A."/>
            <person name="Eastwood D.C."/>
            <person name="Martin F."/>
            <person name="Cullen D."/>
            <person name="Grigoriev I.V."/>
            <person name="Hibbett D.S."/>
        </authorList>
    </citation>
    <scope>NUCLEOTIDE SEQUENCE [LARGE SCALE GENOMIC DNA]</scope>
    <source>
        <strain evidence="12 13">DJM-731 SS1</strain>
    </source>
</reference>